<sequence length="397" mass="43493">MPISVHARPLTSTEIAVAPMRRRRVNRSQETASAVVLAAVPAGMVRAAHGRQTMAALYAHPKFALRNRNGRATIVAVLRALIERADYESMTARPGWEALIEATGTSRTTVARVLRLLAAWGLIGRVASGRQAKYAAAGPDGERINEAAVYVLCVPSPLALVNKVGTPPALGGSHLKEKELTHTRPQGKSSQTDVAPPRLIPAGAASGAPATQVPWRPELLWPAHRTPKRHGQRVAAASEIRYRSFPLRCMTAKDVASSCRDFFLAGWTVADILHALDWRPDGTLWPHSGAPDTKEAWRMRGWLRHRLSAWRTEAGEPLRSRDQQAAARAAALRREQEAERRRILERQAERAARLDVGDSPAKVTAIAKIRAMFDVNQRHRSGRRSAAQPNRPGSLDA</sequence>
<reference evidence="2" key="1">
    <citation type="submission" date="2022-07" db="EMBL/GenBank/DDBJ databases">
        <authorList>
            <person name="Wu T."/>
        </authorList>
    </citation>
    <scope>NUCLEOTIDE SEQUENCE</scope>
    <source>
        <strain evidence="2">SD-1</strain>
        <plasmid evidence="2">unnamed5</plasmid>
    </source>
</reference>
<name>A0AAX3EPW7_PAEUR</name>
<evidence type="ECO:0000256" key="1">
    <source>
        <dbReference type="SAM" id="MobiDB-lite"/>
    </source>
</evidence>
<dbReference type="AlphaFoldDB" id="A0AAX3EPW7"/>
<proteinExistence type="predicted"/>
<feature type="compositionally biased region" description="Polar residues" evidence="1">
    <location>
        <begin position="183"/>
        <end position="193"/>
    </location>
</feature>
<evidence type="ECO:0000313" key="2">
    <source>
        <dbReference type="EMBL" id="UYW00183.1"/>
    </source>
</evidence>
<geneLocation type="plasmid" evidence="2 3">
    <name>unnamed5</name>
</geneLocation>
<dbReference type="InterPro" id="IPR036390">
    <property type="entry name" value="WH_DNA-bd_sf"/>
</dbReference>
<keyword evidence="3" id="KW-1185">Reference proteome</keyword>
<dbReference type="SUPFAM" id="SSF46785">
    <property type="entry name" value="Winged helix' DNA-binding domain"/>
    <property type="match status" value="1"/>
</dbReference>
<feature type="region of interest" description="Disordered" evidence="1">
    <location>
        <begin position="171"/>
        <end position="194"/>
    </location>
</feature>
<organism evidence="2 3">
    <name type="scientific">Paenarthrobacter ureafaciens</name>
    <dbReference type="NCBI Taxonomy" id="37931"/>
    <lineage>
        <taxon>Bacteria</taxon>
        <taxon>Bacillati</taxon>
        <taxon>Actinomycetota</taxon>
        <taxon>Actinomycetes</taxon>
        <taxon>Micrococcales</taxon>
        <taxon>Micrococcaceae</taxon>
        <taxon>Paenarthrobacter</taxon>
    </lineage>
</organism>
<dbReference type="InterPro" id="IPR036388">
    <property type="entry name" value="WH-like_DNA-bd_sf"/>
</dbReference>
<dbReference type="Gene3D" id="1.10.10.10">
    <property type="entry name" value="Winged helix-like DNA-binding domain superfamily/Winged helix DNA-binding domain"/>
    <property type="match status" value="1"/>
</dbReference>
<evidence type="ECO:0000313" key="3">
    <source>
        <dbReference type="Proteomes" id="UP001163293"/>
    </source>
</evidence>
<accession>A0AAX3EPW7</accession>
<dbReference type="RefSeq" id="WP_083261971.1">
    <property type="nucleotide sequence ID" value="NZ_CP101190.1"/>
</dbReference>
<dbReference type="EMBL" id="CP101190">
    <property type="protein sequence ID" value="UYW00183.1"/>
    <property type="molecule type" value="Genomic_DNA"/>
</dbReference>
<protein>
    <submittedName>
        <fullName evidence="2">GntR family transcriptional regulator</fullName>
    </submittedName>
</protein>
<dbReference type="Proteomes" id="UP001163293">
    <property type="component" value="Plasmid unnamed5"/>
</dbReference>
<keyword evidence="2" id="KW-0614">Plasmid</keyword>
<gene>
    <name evidence="2" type="ORF">NL394_23605</name>
</gene>
<feature type="region of interest" description="Disordered" evidence="1">
    <location>
        <begin position="375"/>
        <end position="397"/>
    </location>
</feature>